<gene>
    <name evidence="3" type="ORF">GCM10010430_34450</name>
</gene>
<proteinExistence type="predicted"/>
<keyword evidence="2" id="KW-0732">Signal</keyword>
<evidence type="ECO:0000256" key="2">
    <source>
        <dbReference type="SAM" id="SignalP"/>
    </source>
</evidence>
<feature type="signal peptide" evidence="2">
    <location>
        <begin position="1"/>
        <end position="24"/>
    </location>
</feature>
<feature type="chain" id="PRO_5046297907" evidence="2">
    <location>
        <begin position="25"/>
        <end position="576"/>
    </location>
</feature>
<organism evidence="3 4">
    <name type="scientific">Kitasatospora cystarginea</name>
    <dbReference type="NCBI Taxonomy" id="58350"/>
    <lineage>
        <taxon>Bacteria</taxon>
        <taxon>Bacillati</taxon>
        <taxon>Actinomycetota</taxon>
        <taxon>Actinomycetes</taxon>
        <taxon>Kitasatosporales</taxon>
        <taxon>Streptomycetaceae</taxon>
        <taxon>Kitasatospora</taxon>
    </lineage>
</organism>
<sequence length="576" mass="59328">MTRLSIGLAGVLSAGVALLGVSFAATTPTAPHADAPTQPNPNCTLKVPANPLTAQGLATPYTLVATDPAQGACHESNANQSAFVQATVLDPATGAISVYSPLVIDRGTAPAVAPVVPTLPANAVVGIWFGYNGNVLSLAGRTASGKCVGGTPGGQPFGQFAYCNAPAFFTAANAAEAAGKLTVPPLGTARDGRPCPTTRDFGVVDQDQSDNVTTEYLSTAQGTTAQRTAKNLAALRGGATMQPAALLNGSDNLLLDNFVDPALGCTPWKAPDLADPGSKVTSLALNELQAAKYQAAPVAIVPLSDPMVNENNQQNRNKTNLYRAGVDQPALSAAANGDPTAYCTNLTTRGAQRINLDKQFTAAVASPQDGQNLFDFLTQRFAASLTNLGCQQATPTPTPTATSPTPTTRPTATPTGKPTPSRPSGTCSPAQLLGNPGFETGEAAPWTASNAVIDDAEGMQPRSGNWEAWLDGYRSRHTDTLSQQVTIPAGCRASLGFWLHVASNNPSTGADTLAVKANSTTLATYSNRDTADGYVHKTLDLSAFAGQKVTITFTGIEATGAEWTSFVIDDTALNVS</sequence>
<dbReference type="Pfam" id="PF20773">
    <property type="entry name" value="InhA-like_MAM"/>
    <property type="match status" value="1"/>
</dbReference>
<feature type="region of interest" description="Disordered" evidence="1">
    <location>
        <begin position="389"/>
        <end position="443"/>
    </location>
</feature>
<name>A0ABP5R0W1_9ACTN</name>
<accession>A0ABP5R0W1</accession>
<comment type="caution">
    <text evidence="3">The sequence shown here is derived from an EMBL/GenBank/DDBJ whole genome shotgun (WGS) entry which is preliminary data.</text>
</comment>
<protein>
    <submittedName>
        <fullName evidence="3">Uncharacterized protein</fullName>
    </submittedName>
</protein>
<feature type="compositionally biased region" description="Low complexity" evidence="1">
    <location>
        <begin position="393"/>
        <end position="419"/>
    </location>
</feature>
<evidence type="ECO:0000313" key="3">
    <source>
        <dbReference type="EMBL" id="GAA2248955.1"/>
    </source>
</evidence>
<dbReference type="EMBL" id="BAAATR010000013">
    <property type="protein sequence ID" value="GAA2248955.1"/>
    <property type="molecule type" value="Genomic_DNA"/>
</dbReference>
<dbReference type="RefSeq" id="WP_344637278.1">
    <property type="nucleotide sequence ID" value="NZ_BAAATR010000013.1"/>
</dbReference>
<keyword evidence="4" id="KW-1185">Reference proteome</keyword>
<reference evidence="4" key="1">
    <citation type="journal article" date="2019" name="Int. J. Syst. Evol. Microbiol.">
        <title>The Global Catalogue of Microorganisms (GCM) 10K type strain sequencing project: providing services to taxonomists for standard genome sequencing and annotation.</title>
        <authorList>
            <consortium name="The Broad Institute Genomics Platform"/>
            <consortium name="The Broad Institute Genome Sequencing Center for Infectious Disease"/>
            <person name="Wu L."/>
            <person name="Ma J."/>
        </authorList>
    </citation>
    <scope>NUCLEOTIDE SEQUENCE [LARGE SCALE GENOMIC DNA]</scope>
    <source>
        <strain evidence="4">JCM 7356</strain>
    </source>
</reference>
<dbReference type="Gene3D" id="2.60.120.260">
    <property type="entry name" value="Galactose-binding domain-like"/>
    <property type="match status" value="1"/>
</dbReference>
<evidence type="ECO:0000256" key="1">
    <source>
        <dbReference type="SAM" id="MobiDB-lite"/>
    </source>
</evidence>
<dbReference type="Proteomes" id="UP001500305">
    <property type="component" value="Unassembled WGS sequence"/>
</dbReference>
<evidence type="ECO:0000313" key="4">
    <source>
        <dbReference type="Proteomes" id="UP001500305"/>
    </source>
</evidence>